<comment type="cofactor">
    <cofactor evidence="2">
        <name>Mg(2+)</name>
        <dbReference type="ChEBI" id="CHEBI:18420"/>
    </cofactor>
</comment>
<comment type="similarity">
    <text evidence="3 12">Belongs to the eukaryotic-type primase small subunit family.</text>
</comment>
<accession>A0A835CPC7</accession>
<organism evidence="13 14">
    <name type="scientific">Aphidius gifuensis</name>
    <name type="common">Parasitoid wasp</name>
    <dbReference type="NCBI Taxonomy" id="684658"/>
    <lineage>
        <taxon>Eukaryota</taxon>
        <taxon>Metazoa</taxon>
        <taxon>Ecdysozoa</taxon>
        <taxon>Arthropoda</taxon>
        <taxon>Hexapoda</taxon>
        <taxon>Insecta</taxon>
        <taxon>Pterygota</taxon>
        <taxon>Neoptera</taxon>
        <taxon>Endopterygota</taxon>
        <taxon>Hymenoptera</taxon>
        <taxon>Apocrita</taxon>
        <taxon>Ichneumonoidea</taxon>
        <taxon>Braconidae</taxon>
        <taxon>Aphidiinae</taxon>
        <taxon>Aphidius</taxon>
    </lineage>
</organism>
<evidence type="ECO:0000256" key="5">
    <source>
        <dbReference type="ARBA" id="ARBA00022515"/>
    </source>
</evidence>
<keyword evidence="9" id="KW-0479">Metal-binding</keyword>
<evidence type="ECO:0000256" key="12">
    <source>
        <dbReference type="RuleBase" id="RU003514"/>
    </source>
</evidence>
<evidence type="ECO:0000256" key="9">
    <source>
        <dbReference type="ARBA" id="ARBA00022723"/>
    </source>
</evidence>
<evidence type="ECO:0000256" key="2">
    <source>
        <dbReference type="ARBA" id="ARBA00001946"/>
    </source>
</evidence>
<dbReference type="GO" id="GO:0005658">
    <property type="term" value="C:alpha DNA polymerase:primase complex"/>
    <property type="evidence" value="ECO:0007669"/>
    <property type="project" value="UniProtKB-ARBA"/>
</dbReference>
<dbReference type="Pfam" id="PF01896">
    <property type="entry name" value="DNA_primase_S"/>
    <property type="match status" value="1"/>
</dbReference>
<name>A0A835CPC7_APHGI</name>
<dbReference type="CDD" id="cd04860">
    <property type="entry name" value="AE_Prim_S"/>
    <property type="match status" value="1"/>
</dbReference>
<evidence type="ECO:0000256" key="11">
    <source>
        <dbReference type="ARBA" id="ARBA00023163"/>
    </source>
</evidence>
<dbReference type="AlphaFoldDB" id="A0A835CPC7"/>
<keyword evidence="4 12" id="KW-0240">DNA-directed RNA polymerase</keyword>
<dbReference type="EMBL" id="JACMRX010000004">
    <property type="protein sequence ID" value="KAF7990484.1"/>
    <property type="molecule type" value="Genomic_DNA"/>
</dbReference>
<sequence length="407" mass="47740">MENLKDLLPIYYSRLFPFTEYYRWLSYGSDNLFSRREFSFTLDDDVYVRYQSFKNPKQLETEIKRLLPFKIDIGAIFNTTPNQNNRNCKAIERELVFDIDLTDYDEIRTCCSGADICNKCWKYMAVACKILDTALREDFDFNHILWVFSGRRGIHAWICDSSARLLDPASRVAVAEYLQLISGGQFMKKKVNLTDKIHHSVQRALNIISPRFIEIFVEEQDMFGTAERIDKFLGLLPDDTSRNELKLIFDQCTKNTDHWNEFVEYVSKQPQTNKKWKYRQLVEEVMLQYSYPRLDINVSKGINHLLKSPFCIHPKTGKVSIPINPKTIDKFDPLTTPTIHMLIDEVNAYDEKDKQVVLEGETIAVKKIKDYKKTSLNKSLHLFEEFLRSLQAARKVEKENQNATLDF</sequence>
<dbReference type="InterPro" id="IPR002755">
    <property type="entry name" value="DNA_primase_S"/>
</dbReference>
<dbReference type="Gene3D" id="3.90.920.10">
    <property type="entry name" value="DNA primase, PRIM domain"/>
    <property type="match status" value="1"/>
</dbReference>
<keyword evidence="7" id="KW-0548">Nucleotidyltransferase</keyword>
<keyword evidence="10" id="KW-0862">Zinc</keyword>
<evidence type="ECO:0000256" key="10">
    <source>
        <dbReference type="ARBA" id="ARBA00022833"/>
    </source>
</evidence>
<keyword evidence="6 12" id="KW-0808">Transferase</keyword>
<dbReference type="GO" id="GO:0006270">
    <property type="term" value="P:DNA replication initiation"/>
    <property type="evidence" value="ECO:0007669"/>
    <property type="project" value="UniProtKB-ARBA"/>
</dbReference>
<protein>
    <recommendedName>
        <fullName evidence="12">DNA primase</fullName>
        <ecNumber evidence="12">2.7.7.-</ecNumber>
    </recommendedName>
</protein>
<evidence type="ECO:0000256" key="1">
    <source>
        <dbReference type="ARBA" id="ARBA00001936"/>
    </source>
</evidence>
<dbReference type="GO" id="GO:0003899">
    <property type="term" value="F:DNA-directed RNA polymerase activity"/>
    <property type="evidence" value="ECO:0007669"/>
    <property type="project" value="InterPro"/>
</dbReference>
<evidence type="ECO:0000313" key="13">
    <source>
        <dbReference type="EMBL" id="KAF7990484.1"/>
    </source>
</evidence>
<reference evidence="13 14" key="1">
    <citation type="submission" date="2020-08" db="EMBL/GenBank/DDBJ databases">
        <title>Aphidius gifuensis genome sequencing and assembly.</title>
        <authorList>
            <person name="Du Z."/>
        </authorList>
    </citation>
    <scope>NUCLEOTIDE SEQUENCE [LARGE SCALE GENOMIC DNA]</scope>
    <source>
        <strain evidence="13">YNYX2018</strain>
        <tissue evidence="13">Adults</tissue>
    </source>
</reference>
<evidence type="ECO:0000256" key="7">
    <source>
        <dbReference type="ARBA" id="ARBA00022695"/>
    </source>
</evidence>
<dbReference type="EC" id="2.7.7.-" evidence="12"/>
<dbReference type="GO" id="GO:0006269">
    <property type="term" value="P:DNA replication, synthesis of primer"/>
    <property type="evidence" value="ECO:0007669"/>
    <property type="project" value="UniProtKB-KW"/>
</dbReference>
<dbReference type="FunFam" id="3.90.920.10:FF:000001">
    <property type="entry name" value="DNA primase"/>
    <property type="match status" value="1"/>
</dbReference>
<evidence type="ECO:0000256" key="3">
    <source>
        <dbReference type="ARBA" id="ARBA00009762"/>
    </source>
</evidence>
<evidence type="ECO:0000256" key="4">
    <source>
        <dbReference type="ARBA" id="ARBA00022478"/>
    </source>
</evidence>
<evidence type="ECO:0000256" key="8">
    <source>
        <dbReference type="ARBA" id="ARBA00022705"/>
    </source>
</evidence>
<comment type="caution">
    <text evidence="13">The sequence shown here is derived from an EMBL/GenBank/DDBJ whole genome shotgun (WGS) entry which is preliminary data.</text>
</comment>
<keyword evidence="11" id="KW-0804">Transcription</keyword>
<dbReference type="InterPro" id="IPR014052">
    <property type="entry name" value="DNA_primase_ssu_euk/arc"/>
</dbReference>
<keyword evidence="8 12" id="KW-0235">DNA replication</keyword>
<evidence type="ECO:0000256" key="6">
    <source>
        <dbReference type="ARBA" id="ARBA00022679"/>
    </source>
</evidence>
<dbReference type="GO" id="GO:0046872">
    <property type="term" value="F:metal ion binding"/>
    <property type="evidence" value="ECO:0007669"/>
    <property type="project" value="UniProtKB-KW"/>
</dbReference>
<dbReference type="Proteomes" id="UP000639338">
    <property type="component" value="Unassembled WGS sequence"/>
</dbReference>
<dbReference type="PANTHER" id="PTHR10536">
    <property type="entry name" value="DNA PRIMASE SMALL SUBUNIT"/>
    <property type="match status" value="1"/>
</dbReference>
<keyword evidence="14" id="KW-1185">Reference proteome</keyword>
<gene>
    <name evidence="13" type="ORF">HCN44_000289</name>
</gene>
<dbReference type="OrthoDB" id="19606at2759"/>
<dbReference type="SUPFAM" id="SSF56747">
    <property type="entry name" value="Prim-pol domain"/>
    <property type="match status" value="1"/>
</dbReference>
<keyword evidence="5 12" id="KW-0639">Primosome</keyword>
<dbReference type="NCBIfam" id="TIGR00335">
    <property type="entry name" value="primase_sml"/>
    <property type="match status" value="1"/>
</dbReference>
<evidence type="ECO:0000313" key="14">
    <source>
        <dbReference type="Proteomes" id="UP000639338"/>
    </source>
</evidence>
<comment type="cofactor">
    <cofactor evidence="1">
        <name>Mn(2+)</name>
        <dbReference type="ChEBI" id="CHEBI:29035"/>
    </cofactor>
</comment>
<proteinExistence type="inferred from homology"/>